<gene>
    <name evidence="1" type="ORF">PDESU_05016</name>
</gene>
<dbReference type="Proteomes" id="UP000366872">
    <property type="component" value="Unassembled WGS sequence"/>
</dbReference>
<reference evidence="1 2" key="1">
    <citation type="submission" date="2019-04" db="EMBL/GenBank/DDBJ databases">
        <authorList>
            <person name="Van Vliet M D."/>
        </authorList>
    </citation>
    <scope>NUCLEOTIDE SEQUENCE [LARGE SCALE GENOMIC DNA]</scope>
    <source>
        <strain evidence="1 2">F1</strain>
    </source>
</reference>
<accession>A0A6C2U8X8</accession>
<protein>
    <recommendedName>
        <fullName evidence="3">Right handed beta helix domain-containing protein</fullName>
    </recommendedName>
</protein>
<name>A0A6C2U8X8_PONDE</name>
<organism evidence="1 2">
    <name type="scientific">Pontiella desulfatans</name>
    <dbReference type="NCBI Taxonomy" id="2750659"/>
    <lineage>
        <taxon>Bacteria</taxon>
        <taxon>Pseudomonadati</taxon>
        <taxon>Kiritimatiellota</taxon>
        <taxon>Kiritimatiellia</taxon>
        <taxon>Kiritimatiellales</taxon>
        <taxon>Pontiellaceae</taxon>
        <taxon>Pontiella</taxon>
    </lineage>
</organism>
<dbReference type="RefSeq" id="WP_136081937.1">
    <property type="nucleotide sequence ID" value="NZ_CAAHFG010000003.1"/>
</dbReference>
<evidence type="ECO:0000313" key="2">
    <source>
        <dbReference type="Proteomes" id="UP000366872"/>
    </source>
</evidence>
<dbReference type="InterPro" id="IPR011050">
    <property type="entry name" value="Pectin_lyase_fold/virulence"/>
</dbReference>
<sequence>MKREIVAIVMLAGLAVNGWGAVVTNWVDEAGFEGLSGATHPDAGTAPWFTSGESDSGWVQREQTIVNSGSQSIKISEAGNAQVVQDLGLTLDSNTVYEMSFALRMDDLSSDAAHTNDTSVAVLFSTSETLDGSYTWSGKSIYNQKPFTTGVWETVTLLIDGADPKLADNHGEYLRVALKKWNKNSEYTTYIDDVKFGPKLPTTEDNRHPVTFYVDAVNGDDSNDGMSHVTPWQTPQAVYKFDNLNGFVAGDKILFRRGDTFSGSFRIQAFGEEGKPIVIGAYGDEQAAKPWIQGTSKHVIQLNYGNSFIEISDLKITNYQPSGALWLRYGIEIAPPEASGLMEHIYITNCDIMDVEGNNGDPNDDNDHKSYGIYAQIPNTPDTTPLSRWHDFRVENCHFEGIDGWGVRVRDLCNSVSQVRRGEALNGEFQSTGLVIQNNTGANSYGTYIQFNGQDGALIQNNTLDGTVTDSAIWFWSCLNTKVQYNVVKNINKATADAYALHGDFMCENTLFQYNVGVNCEGGLIQAINQSDGGENIQNNLIARYNLGIDCGFRNHGNSAAIMLSGDVSNTKVYNNTIITTGSQPSYKAISFMNWKDPAYGGSDIWPVNSLIANNIFYSYGGVKPTYNNQDKMLINGNVISHNMYVGPNAPNVCDAEANEITGDPRFIDAAGSEPEDFKVADNSDVIGAGLVIAENGGEDFFGTPLTNATPSIGFYEFIAGAYTDTDGDLMSDAYEIANGLDPDVNDAHLDKDGDGRSNLDEFIEDTLADDPNSRFIANVLTATQELDWDEKPERLYHIFQALNLGDTWNLVQSNAVPPFSIDTSGDQNFYKVDVEYELP</sequence>
<dbReference type="SUPFAM" id="SSF51126">
    <property type="entry name" value="Pectin lyase-like"/>
    <property type="match status" value="2"/>
</dbReference>
<dbReference type="InterPro" id="IPR012334">
    <property type="entry name" value="Pectin_lyas_fold"/>
</dbReference>
<keyword evidence="2" id="KW-1185">Reference proteome</keyword>
<dbReference type="Gene3D" id="2.160.20.10">
    <property type="entry name" value="Single-stranded right-handed beta-helix, Pectin lyase-like"/>
    <property type="match status" value="1"/>
</dbReference>
<evidence type="ECO:0000313" key="1">
    <source>
        <dbReference type="EMBL" id="VGO16425.1"/>
    </source>
</evidence>
<evidence type="ECO:0008006" key="3">
    <source>
        <dbReference type="Google" id="ProtNLM"/>
    </source>
</evidence>
<proteinExistence type="predicted"/>
<dbReference type="EMBL" id="CAAHFG010000003">
    <property type="protein sequence ID" value="VGO16425.1"/>
    <property type="molecule type" value="Genomic_DNA"/>
</dbReference>
<dbReference type="Gene3D" id="2.60.120.260">
    <property type="entry name" value="Galactose-binding domain-like"/>
    <property type="match status" value="1"/>
</dbReference>
<dbReference type="AlphaFoldDB" id="A0A6C2U8X8"/>